<keyword evidence="8 10" id="KW-0472">Membrane</keyword>
<dbReference type="Proteomes" id="UP000193218">
    <property type="component" value="Unassembled WGS sequence"/>
</dbReference>
<feature type="region of interest" description="Disordered" evidence="9">
    <location>
        <begin position="1"/>
        <end position="20"/>
    </location>
</feature>
<keyword evidence="7" id="KW-0333">Golgi apparatus</keyword>
<evidence type="ECO:0000256" key="8">
    <source>
        <dbReference type="ARBA" id="ARBA00023136"/>
    </source>
</evidence>
<dbReference type="Pfam" id="PF11051">
    <property type="entry name" value="Mannosyl_trans3"/>
    <property type="match status" value="1"/>
</dbReference>
<dbReference type="PANTHER" id="PTHR31646:SF1">
    <property type="entry name" value="ALPHA-1,2-MANNOSYLTRANSFERASE MNN2"/>
    <property type="match status" value="1"/>
</dbReference>
<dbReference type="AlphaFoldDB" id="A0A1Y1UAD2"/>
<evidence type="ECO:0000256" key="6">
    <source>
        <dbReference type="ARBA" id="ARBA00022989"/>
    </source>
</evidence>
<organism evidence="11 12">
    <name type="scientific">Kockovaella imperatae</name>
    <dbReference type="NCBI Taxonomy" id="4999"/>
    <lineage>
        <taxon>Eukaryota</taxon>
        <taxon>Fungi</taxon>
        <taxon>Dikarya</taxon>
        <taxon>Basidiomycota</taxon>
        <taxon>Agaricomycotina</taxon>
        <taxon>Tremellomycetes</taxon>
        <taxon>Tremellales</taxon>
        <taxon>Cuniculitremaceae</taxon>
        <taxon>Kockovaella</taxon>
    </lineage>
</organism>
<dbReference type="InParanoid" id="A0A1Y1UAD2"/>
<comment type="similarity">
    <text evidence="2">Belongs to the MNN1/MNT family.</text>
</comment>
<dbReference type="InterPro" id="IPR029044">
    <property type="entry name" value="Nucleotide-diphossugar_trans"/>
</dbReference>
<keyword evidence="12" id="KW-1185">Reference proteome</keyword>
<evidence type="ECO:0000313" key="11">
    <source>
        <dbReference type="EMBL" id="ORX34456.1"/>
    </source>
</evidence>
<evidence type="ECO:0000313" key="12">
    <source>
        <dbReference type="Proteomes" id="UP000193218"/>
    </source>
</evidence>
<keyword evidence="6 10" id="KW-1133">Transmembrane helix</keyword>
<evidence type="ECO:0000256" key="9">
    <source>
        <dbReference type="SAM" id="MobiDB-lite"/>
    </source>
</evidence>
<keyword evidence="4 10" id="KW-0812">Transmembrane</keyword>
<protein>
    <submittedName>
        <fullName evidence="11">Mannosyltransferase putative-domain-containing protein</fullName>
    </submittedName>
</protein>
<dbReference type="GO" id="GO:0046354">
    <property type="term" value="P:mannan biosynthetic process"/>
    <property type="evidence" value="ECO:0007669"/>
    <property type="project" value="TreeGrafter"/>
</dbReference>
<reference evidence="11 12" key="1">
    <citation type="submission" date="2017-03" db="EMBL/GenBank/DDBJ databases">
        <title>Widespread Adenine N6-methylation of Active Genes in Fungi.</title>
        <authorList>
            <consortium name="DOE Joint Genome Institute"/>
            <person name="Mondo S.J."/>
            <person name="Dannebaum R.O."/>
            <person name="Kuo R.C."/>
            <person name="Louie K.B."/>
            <person name="Bewick A.J."/>
            <person name="Labutti K."/>
            <person name="Haridas S."/>
            <person name="Kuo A."/>
            <person name="Salamov A."/>
            <person name="Ahrendt S.R."/>
            <person name="Lau R."/>
            <person name="Bowen B.P."/>
            <person name="Lipzen A."/>
            <person name="Sullivan W."/>
            <person name="Andreopoulos W.B."/>
            <person name="Clum A."/>
            <person name="Lindquist E."/>
            <person name="Daum C."/>
            <person name="Northen T.R."/>
            <person name="Ramamoorthy G."/>
            <person name="Schmitz R.J."/>
            <person name="Gryganskyi A."/>
            <person name="Culley D."/>
            <person name="Magnuson J."/>
            <person name="James T.Y."/>
            <person name="O'Malley M.A."/>
            <person name="Stajich J.E."/>
            <person name="Spatafora J.W."/>
            <person name="Visel A."/>
            <person name="Grigoriev I.V."/>
        </authorList>
    </citation>
    <scope>NUCLEOTIDE SEQUENCE [LARGE SCALE GENOMIC DNA]</scope>
    <source>
        <strain evidence="11 12">NRRL Y-17943</strain>
    </source>
</reference>
<dbReference type="OrthoDB" id="430354at2759"/>
<keyword evidence="3 11" id="KW-0808">Transferase</keyword>
<dbReference type="EMBL" id="NBSH01000014">
    <property type="protein sequence ID" value="ORX34456.1"/>
    <property type="molecule type" value="Genomic_DNA"/>
</dbReference>
<dbReference type="GO" id="GO:0000026">
    <property type="term" value="F:alpha-1,2-mannosyltransferase activity"/>
    <property type="evidence" value="ECO:0007669"/>
    <property type="project" value="TreeGrafter"/>
</dbReference>
<evidence type="ECO:0000256" key="10">
    <source>
        <dbReference type="SAM" id="Phobius"/>
    </source>
</evidence>
<evidence type="ECO:0000256" key="2">
    <source>
        <dbReference type="ARBA" id="ARBA00009105"/>
    </source>
</evidence>
<evidence type="ECO:0000256" key="4">
    <source>
        <dbReference type="ARBA" id="ARBA00022692"/>
    </source>
</evidence>
<dbReference type="STRING" id="4999.A0A1Y1UAD2"/>
<accession>A0A1Y1UAD2</accession>
<dbReference type="InterPro" id="IPR022751">
    <property type="entry name" value="Alpha_mannosyltransferase"/>
</dbReference>
<dbReference type="SUPFAM" id="SSF53448">
    <property type="entry name" value="Nucleotide-diphospho-sugar transferases"/>
    <property type="match status" value="1"/>
</dbReference>
<keyword evidence="5" id="KW-0735">Signal-anchor</keyword>
<dbReference type="GeneID" id="33555993"/>
<evidence type="ECO:0000256" key="1">
    <source>
        <dbReference type="ARBA" id="ARBA00004323"/>
    </source>
</evidence>
<dbReference type="PANTHER" id="PTHR31646">
    <property type="entry name" value="ALPHA-1,2-MANNOSYLTRANSFERASE MNN2"/>
    <property type="match status" value="1"/>
</dbReference>
<comment type="caution">
    <text evidence="11">The sequence shown here is derived from an EMBL/GenBank/DDBJ whole genome shotgun (WGS) entry which is preliminary data.</text>
</comment>
<evidence type="ECO:0000256" key="3">
    <source>
        <dbReference type="ARBA" id="ARBA00022679"/>
    </source>
</evidence>
<feature type="region of interest" description="Disordered" evidence="9">
    <location>
        <begin position="123"/>
        <end position="147"/>
    </location>
</feature>
<name>A0A1Y1UAD2_9TREE</name>
<feature type="transmembrane region" description="Helical" evidence="10">
    <location>
        <begin position="62"/>
        <end position="81"/>
    </location>
</feature>
<sequence length="632" mass="71276">MAPRASSWPTHKKTKSNMRSNEWDEWDDMSGIEMGKEMGRSTLRRRPWVPLRGGSTMSSANVLRKAGWIIFGLVLTLLLLLPTSRDLDAYRVSRKLYSDYPESEDSRMPNIIIDFSISETGGTADNSWPAEEGASKTNDPQDLPPSNELVTFVSQVEPTGHSKSSYSDSEDRLRAWLQAPGSRSEAELDRYKVWNLEQCGAIELQEKPMSGSRRPRELEHTVVEQRRKQLIDHIDDAYGEGLVEMSGSGRGIIMVASDEHDIGRAKQIVELLRDHSSSLSVEIWCSDLDRPDSEDPIHQQLRELDAIILPIQGSKKIAGRDRSHVIKAAAIIQSKWQEVLYLDLTSVPVRDPEYMFEAPNYKRLGFWAGPRQWKTSASNPIWSVIGEQCRNEWEMDTSQFFIDKSKHMDTIVLAEAMLEHDDFLKLGQWAQFSDDPTDAMRWALLALRKPWAVPGRWIGVVSAKPEIESGASCGITTLQYDSWGQPLFLRLDAGFNGDLSAARTRQVPLRMDELLGDVDSDMLLDVDDFRRGRALGNDATKSASVGELNVGVMRDANEKCFDLILLNSPIANQEISANRDSMVDDAEEIDDEASGSWRSMSGSTSFEYLQTEEWDDDMFLKGLSKKLRDTGF</sequence>
<evidence type="ECO:0000256" key="7">
    <source>
        <dbReference type="ARBA" id="ARBA00023034"/>
    </source>
</evidence>
<dbReference type="GO" id="GO:0000139">
    <property type="term" value="C:Golgi membrane"/>
    <property type="evidence" value="ECO:0007669"/>
    <property type="project" value="UniProtKB-SubCell"/>
</dbReference>
<evidence type="ECO:0000256" key="5">
    <source>
        <dbReference type="ARBA" id="ARBA00022968"/>
    </source>
</evidence>
<proteinExistence type="inferred from homology"/>
<keyword evidence="11" id="KW-0328">Glycosyltransferase</keyword>
<comment type="subcellular location">
    <subcellularLocation>
        <location evidence="1">Golgi apparatus membrane</location>
        <topology evidence="1">Single-pass type II membrane protein</topology>
    </subcellularLocation>
</comment>
<dbReference type="RefSeq" id="XP_021868719.1">
    <property type="nucleotide sequence ID" value="XM_022014185.1"/>
</dbReference>
<gene>
    <name evidence="11" type="ORF">BD324DRAFT_610065</name>
</gene>